<comment type="similarity">
    <text evidence="5">Belongs to the FPP/GGPP synthase family.</text>
</comment>
<dbReference type="GO" id="GO:0004161">
    <property type="term" value="F:dimethylallyltranstransferase activity"/>
    <property type="evidence" value="ECO:0007669"/>
    <property type="project" value="TreeGrafter"/>
</dbReference>
<evidence type="ECO:0000313" key="7">
    <source>
        <dbReference type="Proteomes" id="UP000754563"/>
    </source>
</evidence>
<dbReference type="GO" id="GO:0046872">
    <property type="term" value="F:metal ion binding"/>
    <property type="evidence" value="ECO:0007669"/>
    <property type="project" value="UniProtKB-KW"/>
</dbReference>
<dbReference type="InterPro" id="IPR008949">
    <property type="entry name" value="Isoprenoid_synthase_dom_sf"/>
</dbReference>
<reference evidence="6" key="1">
    <citation type="submission" date="2020-04" db="EMBL/GenBank/DDBJ databases">
        <authorList>
            <person name="Zhang T."/>
        </authorList>
    </citation>
    <scope>NUCLEOTIDE SEQUENCE</scope>
    <source>
        <strain evidence="6">HKST-UBA11</strain>
    </source>
</reference>
<keyword evidence="2 5" id="KW-0808">Transferase</keyword>
<dbReference type="SFLD" id="SFLDS00005">
    <property type="entry name" value="Isoprenoid_Synthase_Type_I"/>
    <property type="match status" value="1"/>
</dbReference>
<evidence type="ECO:0000256" key="4">
    <source>
        <dbReference type="ARBA" id="ARBA00022842"/>
    </source>
</evidence>
<dbReference type="EMBL" id="JAGQLH010000002">
    <property type="protein sequence ID" value="MCA9385062.1"/>
    <property type="molecule type" value="Genomic_DNA"/>
</dbReference>
<comment type="caution">
    <text evidence="6">The sequence shown here is derived from an EMBL/GenBank/DDBJ whole genome shotgun (WGS) entry which is preliminary data.</text>
</comment>
<keyword evidence="3" id="KW-0479">Metal-binding</keyword>
<dbReference type="GO" id="GO:0005737">
    <property type="term" value="C:cytoplasm"/>
    <property type="evidence" value="ECO:0007669"/>
    <property type="project" value="TreeGrafter"/>
</dbReference>
<gene>
    <name evidence="6" type="ORF">KC717_00275</name>
</gene>
<dbReference type="PROSITE" id="PS00723">
    <property type="entry name" value="POLYPRENYL_SYNTHASE_1"/>
    <property type="match status" value="1"/>
</dbReference>
<accession>A0A955RK45</accession>
<proteinExistence type="inferred from homology"/>
<evidence type="ECO:0000256" key="5">
    <source>
        <dbReference type="RuleBase" id="RU004466"/>
    </source>
</evidence>
<dbReference type="GO" id="GO:0045337">
    <property type="term" value="P:farnesyl diphosphate biosynthetic process"/>
    <property type="evidence" value="ECO:0007669"/>
    <property type="project" value="TreeGrafter"/>
</dbReference>
<dbReference type="InterPro" id="IPR039702">
    <property type="entry name" value="FPS1-like"/>
</dbReference>
<dbReference type="GO" id="GO:0004337">
    <property type="term" value="F:(2E,6E)-farnesyl diphosphate synthase activity"/>
    <property type="evidence" value="ECO:0007669"/>
    <property type="project" value="TreeGrafter"/>
</dbReference>
<dbReference type="Gene3D" id="1.10.600.10">
    <property type="entry name" value="Farnesyl Diphosphate Synthase"/>
    <property type="match status" value="1"/>
</dbReference>
<comment type="cofactor">
    <cofactor evidence="1">
        <name>Mg(2+)</name>
        <dbReference type="ChEBI" id="CHEBI:18420"/>
    </cofactor>
</comment>
<dbReference type="CDD" id="cd00685">
    <property type="entry name" value="Trans_IPPS_HT"/>
    <property type="match status" value="1"/>
</dbReference>
<organism evidence="6 7">
    <name type="scientific">Candidatus Dojkabacteria bacterium</name>
    <dbReference type="NCBI Taxonomy" id="2099670"/>
    <lineage>
        <taxon>Bacteria</taxon>
        <taxon>Candidatus Dojkabacteria</taxon>
    </lineage>
</organism>
<dbReference type="SUPFAM" id="SSF48576">
    <property type="entry name" value="Terpenoid synthases"/>
    <property type="match status" value="1"/>
</dbReference>
<dbReference type="Pfam" id="PF00348">
    <property type="entry name" value="polyprenyl_synt"/>
    <property type="match status" value="1"/>
</dbReference>
<dbReference type="PANTHER" id="PTHR11525:SF0">
    <property type="entry name" value="FARNESYL PYROPHOSPHATE SYNTHASE"/>
    <property type="match status" value="1"/>
</dbReference>
<keyword evidence="4" id="KW-0460">Magnesium</keyword>
<protein>
    <submittedName>
        <fullName evidence="6">Polyprenyl synthetase family protein</fullName>
    </submittedName>
</protein>
<dbReference type="PANTHER" id="PTHR11525">
    <property type="entry name" value="FARNESYL-PYROPHOSPHATE SYNTHETASE"/>
    <property type="match status" value="1"/>
</dbReference>
<dbReference type="InterPro" id="IPR000092">
    <property type="entry name" value="Polyprenyl_synt"/>
</dbReference>
<evidence type="ECO:0000256" key="1">
    <source>
        <dbReference type="ARBA" id="ARBA00001946"/>
    </source>
</evidence>
<dbReference type="Proteomes" id="UP000754563">
    <property type="component" value="Unassembled WGS sequence"/>
</dbReference>
<evidence type="ECO:0000313" key="6">
    <source>
        <dbReference type="EMBL" id="MCA9385062.1"/>
    </source>
</evidence>
<sequence>MKNSHATQARETLQLVREKLDEKLDIFFQQLFKDIKQSYSEYSYESFKPLWDVTARGGKRLRGSFVIKTYELIAHDIPNSVYDIGMAIEMTHAYLLILDDIADRSNQRRGGKTAHKMIERYYKENKTFKTVDAEHFGNSIAIFVALVNQHLASNVILDSSFPVEKKLEVLHFLNRTIYETVHGQLNDIFNEIRVDVSEEDIVNVLKLKTGLYTYENPISIGAALAGASIEEQKILRDYAIPAGIAFQIQDDILGVFGDPEKLGKPNLDDIREGKMTLLVHHALKVGNESQKAIIEHSLGNPEFNSDMLEDVRKVMIDTGSLDYSKTKATEYVMKAKQELKQGLEFNWSEEGYNYLMGIADYMIQRKL</sequence>
<name>A0A955RK45_9BACT</name>
<dbReference type="InterPro" id="IPR033749">
    <property type="entry name" value="Polyprenyl_synt_CS"/>
</dbReference>
<evidence type="ECO:0000256" key="2">
    <source>
        <dbReference type="ARBA" id="ARBA00022679"/>
    </source>
</evidence>
<reference evidence="6" key="2">
    <citation type="journal article" date="2021" name="Microbiome">
        <title>Successional dynamics and alternative stable states in a saline activated sludge microbial community over 9 years.</title>
        <authorList>
            <person name="Wang Y."/>
            <person name="Ye J."/>
            <person name="Ju F."/>
            <person name="Liu L."/>
            <person name="Boyd J.A."/>
            <person name="Deng Y."/>
            <person name="Parks D.H."/>
            <person name="Jiang X."/>
            <person name="Yin X."/>
            <person name="Woodcroft B.J."/>
            <person name="Tyson G.W."/>
            <person name="Hugenholtz P."/>
            <person name="Polz M.F."/>
            <person name="Zhang T."/>
        </authorList>
    </citation>
    <scope>NUCLEOTIDE SEQUENCE</scope>
    <source>
        <strain evidence="6">HKST-UBA11</strain>
    </source>
</reference>
<dbReference type="SFLD" id="SFLDG01017">
    <property type="entry name" value="Polyprenyl_Transferase_Like"/>
    <property type="match status" value="1"/>
</dbReference>
<evidence type="ECO:0000256" key="3">
    <source>
        <dbReference type="ARBA" id="ARBA00022723"/>
    </source>
</evidence>
<dbReference type="AlphaFoldDB" id="A0A955RK45"/>